<name>A0A4Y2JQG1_ARAVE</name>
<proteinExistence type="predicted"/>
<reference evidence="2 3" key="1">
    <citation type="journal article" date="2019" name="Sci. Rep.">
        <title>Orb-weaving spider Araneus ventricosus genome elucidates the spidroin gene catalogue.</title>
        <authorList>
            <person name="Kono N."/>
            <person name="Nakamura H."/>
            <person name="Ohtoshi R."/>
            <person name="Moran D.A.P."/>
            <person name="Shinohara A."/>
            <person name="Yoshida Y."/>
            <person name="Fujiwara M."/>
            <person name="Mori M."/>
            <person name="Tomita M."/>
            <person name="Arakawa K."/>
        </authorList>
    </citation>
    <scope>NUCLEOTIDE SEQUENCE [LARGE SCALE GENOMIC DNA]</scope>
</reference>
<keyword evidence="1" id="KW-0472">Membrane</keyword>
<evidence type="ECO:0000313" key="2">
    <source>
        <dbReference type="EMBL" id="GBM92633.1"/>
    </source>
</evidence>
<dbReference type="AlphaFoldDB" id="A0A4Y2JQG1"/>
<keyword evidence="3" id="KW-1185">Reference proteome</keyword>
<keyword evidence="1" id="KW-1133">Transmembrane helix</keyword>
<evidence type="ECO:0000256" key="1">
    <source>
        <dbReference type="SAM" id="Phobius"/>
    </source>
</evidence>
<gene>
    <name evidence="2" type="ORF">AVEN_9275_1</name>
</gene>
<comment type="caution">
    <text evidence="2">The sequence shown here is derived from an EMBL/GenBank/DDBJ whole genome shotgun (WGS) entry which is preliminary data.</text>
</comment>
<dbReference type="EMBL" id="BGPR01003806">
    <property type="protein sequence ID" value="GBM92633.1"/>
    <property type="molecule type" value="Genomic_DNA"/>
</dbReference>
<protein>
    <submittedName>
        <fullName evidence="2">Uncharacterized protein</fullName>
    </submittedName>
</protein>
<organism evidence="2 3">
    <name type="scientific">Araneus ventricosus</name>
    <name type="common">Orbweaver spider</name>
    <name type="synonym">Epeira ventricosa</name>
    <dbReference type="NCBI Taxonomy" id="182803"/>
    <lineage>
        <taxon>Eukaryota</taxon>
        <taxon>Metazoa</taxon>
        <taxon>Ecdysozoa</taxon>
        <taxon>Arthropoda</taxon>
        <taxon>Chelicerata</taxon>
        <taxon>Arachnida</taxon>
        <taxon>Araneae</taxon>
        <taxon>Araneomorphae</taxon>
        <taxon>Entelegynae</taxon>
        <taxon>Araneoidea</taxon>
        <taxon>Araneidae</taxon>
        <taxon>Araneus</taxon>
    </lineage>
</organism>
<evidence type="ECO:0000313" key="3">
    <source>
        <dbReference type="Proteomes" id="UP000499080"/>
    </source>
</evidence>
<dbReference type="Proteomes" id="UP000499080">
    <property type="component" value="Unassembled WGS sequence"/>
</dbReference>
<accession>A0A4Y2JQG1</accession>
<feature type="transmembrane region" description="Helical" evidence="1">
    <location>
        <begin position="12"/>
        <end position="32"/>
    </location>
</feature>
<keyword evidence="1" id="KW-0812">Transmembrane</keyword>
<sequence>MEGNANCFLAEALTAAFSMQGLLILFICISAARSSAAKKPGEECPPDFVQKSSQCCSEMEIDSFTTHVVPLANWGWSG</sequence>